<comment type="caution">
    <text evidence="2">The sequence shown here is derived from an EMBL/GenBank/DDBJ whole genome shotgun (WGS) entry which is preliminary data.</text>
</comment>
<keyword evidence="3" id="KW-1185">Reference proteome</keyword>
<dbReference type="RefSeq" id="WP_059037773.1">
    <property type="nucleotide sequence ID" value="NZ_JAADZU010000079.1"/>
</dbReference>
<dbReference type="AlphaFoldDB" id="A0A7K3LTW5"/>
<organism evidence="2 3">
    <name type="scientific">Gordonia desulfuricans</name>
    <dbReference type="NCBI Taxonomy" id="89051"/>
    <lineage>
        <taxon>Bacteria</taxon>
        <taxon>Bacillati</taxon>
        <taxon>Actinomycetota</taxon>
        <taxon>Actinomycetes</taxon>
        <taxon>Mycobacteriales</taxon>
        <taxon>Gordoniaceae</taxon>
        <taxon>Gordonia</taxon>
    </lineage>
</organism>
<feature type="domain" description="DUF559" evidence="1">
    <location>
        <begin position="188"/>
        <end position="268"/>
    </location>
</feature>
<name>A0A7K3LTW5_9ACTN</name>
<evidence type="ECO:0000313" key="2">
    <source>
        <dbReference type="EMBL" id="NDK91679.1"/>
    </source>
</evidence>
<dbReference type="Proteomes" id="UP000466307">
    <property type="component" value="Unassembled WGS sequence"/>
</dbReference>
<proteinExistence type="predicted"/>
<dbReference type="EMBL" id="JAADZU010000079">
    <property type="protein sequence ID" value="NDK91679.1"/>
    <property type="molecule type" value="Genomic_DNA"/>
</dbReference>
<reference evidence="2 3" key="1">
    <citation type="submission" date="2020-01" db="EMBL/GenBank/DDBJ databases">
        <title>Investigation of new actinobacteria for the biodesulphurisation of diesel fuel.</title>
        <authorList>
            <person name="Athi Narayanan S.M."/>
        </authorList>
    </citation>
    <scope>NUCLEOTIDE SEQUENCE [LARGE SCALE GENOMIC DNA]</scope>
    <source>
        <strain evidence="2 3">213E</strain>
    </source>
</reference>
<accession>A0A7K3LTW5</accession>
<dbReference type="Pfam" id="PF04480">
    <property type="entry name" value="DUF559"/>
    <property type="match status" value="1"/>
</dbReference>
<dbReference type="Gene3D" id="3.40.960.10">
    <property type="entry name" value="VSR Endonuclease"/>
    <property type="match status" value="1"/>
</dbReference>
<sequence length="287" mass="32186">MLSDGVYTWAQLLGLGLDQTAIRHHLADKTLTKLRYGWYSTPDADIQLVEAVRLGGALTCLTTLARHGVWIPDHPREVHIRGGRSAHAEHPRRLCRSYDRPFAVTAAVDDAQTALRHALRCLDDEGIVIVVDSLLDLSREPSTRVLTPAQVTAAFTGAPQRVRRCLDLSDGRAQSGTETLVRLRLRRRGIKVRPQVFIPDLGRVDLLVGDRLIIEVDSVAHHTGAENYAEDRRRDQVAARLGYLRMRLTYSDVVFNWARTEETIIATVRAGHHRGPRQRKPVQNLAS</sequence>
<protein>
    <submittedName>
        <fullName evidence="2">DUF559 domain-containing protein</fullName>
    </submittedName>
</protein>
<dbReference type="InterPro" id="IPR011335">
    <property type="entry name" value="Restrct_endonuc-II-like"/>
</dbReference>
<evidence type="ECO:0000259" key="1">
    <source>
        <dbReference type="Pfam" id="PF04480"/>
    </source>
</evidence>
<dbReference type="InterPro" id="IPR007569">
    <property type="entry name" value="DUF559"/>
</dbReference>
<evidence type="ECO:0000313" key="3">
    <source>
        <dbReference type="Proteomes" id="UP000466307"/>
    </source>
</evidence>
<gene>
    <name evidence="2" type="ORF">GYA93_19175</name>
</gene>
<dbReference type="SUPFAM" id="SSF52980">
    <property type="entry name" value="Restriction endonuclease-like"/>
    <property type="match status" value="1"/>
</dbReference>